<dbReference type="PATRIC" id="fig|1095748.3.peg.2670"/>
<feature type="chain" id="PRO_5003662921" description="Lipoprotein" evidence="1">
    <location>
        <begin position="24"/>
        <end position="184"/>
    </location>
</feature>
<evidence type="ECO:0000313" key="3">
    <source>
        <dbReference type="Proteomes" id="UP000004473"/>
    </source>
</evidence>
<evidence type="ECO:0008006" key="4">
    <source>
        <dbReference type="Google" id="ProtNLM"/>
    </source>
</evidence>
<dbReference type="Proteomes" id="UP000004473">
    <property type="component" value="Unassembled WGS sequence"/>
</dbReference>
<accession>I2NDK3</accession>
<sequence length="184" mass="20351">MLMMKRMFMKRVLSVAAALFCLAACSPEQGDAASKAASDTVQTLTSMDGKISISVHNSHFSDIIADSARHPKNVPASNLILLQYDPEARITIYAANNGPAQTDAKTYFAELKTALQSDETQNVRVGIATDNRMNYQTDREDRQGTFNQYCIAIHEANIYTVCAYSHHASQKELSEVLKELSLSR</sequence>
<organism evidence="2 3">
    <name type="scientific">Neisseria sicca VK64</name>
    <dbReference type="NCBI Taxonomy" id="1095748"/>
    <lineage>
        <taxon>Bacteria</taxon>
        <taxon>Pseudomonadati</taxon>
        <taxon>Pseudomonadota</taxon>
        <taxon>Betaproteobacteria</taxon>
        <taxon>Neisseriales</taxon>
        <taxon>Neisseriaceae</taxon>
        <taxon>Neisseria</taxon>
    </lineage>
</organism>
<dbReference type="EMBL" id="AJMT01000202">
    <property type="protein sequence ID" value="EIG23914.1"/>
    <property type="molecule type" value="Genomic_DNA"/>
</dbReference>
<keyword evidence="1" id="KW-0732">Signal</keyword>
<protein>
    <recommendedName>
        <fullName evidence="4">Lipoprotein</fullName>
    </recommendedName>
</protein>
<evidence type="ECO:0000313" key="2">
    <source>
        <dbReference type="EMBL" id="EIG23914.1"/>
    </source>
</evidence>
<dbReference type="AlphaFoldDB" id="I2NDK3"/>
<name>I2NDK3_NEISI</name>
<evidence type="ECO:0000256" key="1">
    <source>
        <dbReference type="SAM" id="SignalP"/>
    </source>
</evidence>
<gene>
    <name evidence="2" type="ORF">HMPREF1051_1480</name>
</gene>
<comment type="caution">
    <text evidence="2">The sequence shown here is derived from an EMBL/GenBank/DDBJ whole genome shotgun (WGS) entry which is preliminary data.</text>
</comment>
<reference evidence="2 3" key="1">
    <citation type="submission" date="2012-04" db="EMBL/GenBank/DDBJ databases">
        <authorList>
            <person name="Harkins D.M."/>
            <person name="Madupu R."/>
            <person name="Durkin A.S."/>
            <person name="Torralba M."/>
            <person name="Methe B."/>
            <person name="Sutton G.G."/>
            <person name="Nelson K.E."/>
        </authorList>
    </citation>
    <scope>NUCLEOTIDE SEQUENCE [LARGE SCALE GENOMIC DNA]</scope>
    <source>
        <strain evidence="2 3">VK64</strain>
    </source>
</reference>
<proteinExistence type="predicted"/>
<feature type="signal peptide" evidence="1">
    <location>
        <begin position="1"/>
        <end position="23"/>
    </location>
</feature>